<comment type="caution">
    <text evidence="1">The sequence shown here is derived from an EMBL/GenBank/DDBJ whole genome shotgun (WGS) entry which is preliminary data.</text>
</comment>
<keyword evidence="2" id="KW-1185">Reference proteome</keyword>
<name>A0ABD1Q314_9LAMI</name>
<dbReference type="Proteomes" id="UP001604336">
    <property type="component" value="Unassembled WGS sequence"/>
</dbReference>
<dbReference type="EMBL" id="JBFOLK010000012">
    <property type="protein sequence ID" value="KAL2470536.1"/>
    <property type="molecule type" value="Genomic_DNA"/>
</dbReference>
<sequence length="112" mass="12515">MDIAPIFGISLTTPSLPPPVLVYWRTPPVGSYKVNIDGCVKDGFTSGERIIRDSSDLWIESDSTFPFTALLEVEDLGLFRTLFATSDISLPSTVILFLIFIAKETRWPTYLL</sequence>
<dbReference type="AlphaFoldDB" id="A0ABD1Q314"/>
<reference evidence="2" key="1">
    <citation type="submission" date="2024-07" db="EMBL/GenBank/DDBJ databases">
        <title>Two chromosome-level genome assemblies of Korean endemic species Abeliophyllum distichum and Forsythia ovata (Oleaceae).</title>
        <authorList>
            <person name="Jang H."/>
        </authorList>
    </citation>
    <scope>NUCLEOTIDE SEQUENCE [LARGE SCALE GENOMIC DNA]</scope>
</reference>
<gene>
    <name evidence="1" type="ORF">Adt_38672</name>
</gene>
<organism evidence="1 2">
    <name type="scientific">Abeliophyllum distichum</name>
    <dbReference type="NCBI Taxonomy" id="126358"/>
    <lineage>
        <taxon>Eukaryota</taxon>
        <taxon>Viridiplantae</taxon>
        <taxon>Streptophyta</taxon>
        <taxon>Embryophyta</taxon>
        <taxon>Tracheophyta</taxon>
        <taxon>Spermatophyta</taxon>
        <taxon>Magnoliopsida</taxon>
        <taxon>eudicotyledons</taxon>
        <taxon>Gunneridae</taxon>
        <taxon>Pentapetalae</taxon>
        <taxon>asterids</taxon>
        <taxon>lamiids</taxon>
        <taxon>Lamiales</taxon>
        <taxon>Oleaceae</taxon>
        <taxon>Forsythieae</taxon>
        <taxon>Abeliophyllum</taxon>
    </lineage>
</organism>
<protein>
    <submittedName>
        <fullName evidence="1">Uncharacterized protein</fullName>
    </submittedName>
</protein>
<evidence type="ECO:0000313" key="1">
    <source>
        <dbReference type="EMBL" id="KAL2470536.1"/>
    </source>
</evidence>
<evidence type="ECO:0000313" key="2">
    <source>
        <dbReference type="Proteomes" id="UP001604336"/>
    </source>
</evidence>
<proteinExistence type="predicted"/>
<accession>A0ABD1Q314</accession>